<keyword evidence="1" id="KW-0812">Transmembrane</keyword>
<proteinExistence type="predicted"/>
<comment type="caution">
    <text evidence="2">The sequence shown here is derived from an EMBL/GenBank/DDBJ whole genome shotgun (WGS) entry which is preliminary data.</text>
</comment>
<dbReference type="AlphaFoldDB" id="A0AAD9IP45"/>
<protein>
    <submittedName>
        <fullName evidence="2">Uncharacterized protein</fullName>
    </submittedName>
</protein>
<evidence type="ECO:0000313" key="3">
    <source>
        <dbReference type="Proteomes" id="UP001255856"/>
    </source>
</evidence>
<keyword evidence="1" id="KW-0472">Membrane</keyword>
<keyword evidence="3" id="KW-1185">Reference proteome</keyword>
<evidence type="ECO:0000313" key="2">
    <source>
        <dbReference type="EMBL" id="KAK2079797.1"/>
    </source>
</evidence>
<feature type="transmembrane region" description="Helical" evidence="1">
    <location>
        <begin position="20"/>
        <end position="38"/>
    </location>
</feature>
<dbReference type="EMBL" id="JASFZW010000002">
    <property type="protein sequence ID" value="KAK2079797.1"/>
    <property type="molecule type" value="Genomic_DNA"/>
</dbReference>
<organism evidence="2 3">
    <name type="scientific">Prototheca wickerhamii</name>
    <dbReference type="NCBI Taxonomy" id="3111"/>
    <lineage>
        <taxon>Eukaryota</taxon>
        <taxon>Viridiplantae</taxon>
        <taxon>Chlorophyta</taxon>
        <taxon>core chlorophytes</taxon>
        <taxon>Trebouxiophyceae</taxon>
        <taxon>Chlorellales</taxon>
        <taxon>Chlorellaceae</taxon>
        <taxon>Prototheca</taxon>
    </lineage>
</organism>
<evidence type="ECO:0000256" key="1">
    <source>
        <dbReference type="SAM" id="Phobius"/>
    </source>
</evidence>
<reference evidence="2" key="1">
    <citation type="submission" date="2021-01" db="EMBL/GenBank/DDBJ databases">
        <authorList>
            <person name="Eckstrom K.M.E."/>
        </authorList>
    </citation>
    <scope>NUCLEOTIDE SEQUENCE</scope>
    <source>
        <strain evidence="2">UVCC 0001</strain>
    </source>
</reference>
<keyword evidence="1" id="KW-1133">Transmembrane helix</keyword>
<accession>A0AAD9IP45</accession>
<dbReference type="Proteomes" id="UP001255856">
    <property type="component" value="Unassembled WGS sequence"/>
</dbReference>
<gene>
    <name evidence="2" type="ORF">QBZ16_002192</name>
</gene>
<sequence>MDMEGGPGPVLPQQRAYAQIALYACGNFLAALIGLLLWNLNTVLADYRDAAVYALLCSVALRGPKTWLVEHLAHQLAHR</sequence>
<name>A0AAD9IP45_PROWI</name>